<gene>
    <name evidence="11" type="primary">rpoN</name>
    <name evidence="11" type="ORF">ASNER_104</name>
</gene>
<dbReference type="PATRIC" id="fig|1133592.3.peg.90"/>
<dbReference type="OrthoDB" id="9814402at2"/>
<comment type="similarity">
    <text evidence="1">Belongs to the sigma-54 factor family.</text>
</comment>
<dbReference type="InterPro" id="IPR007046">
    <property type="entry name" value="RNA_pol_sigma_54_core-bd"/>
</dbReference>
<dbReference type="PRINTS" id="PR00045">
    <property type="entry name" value="SIGMA54FCT"/>
</dbReference>
<evidence type="ECO:0000256" key="8">
    <source>
        <dbReference type="ARBA" id="ARBA00023163"/>
    </source>
</evidence>
<keyword evidence="4" id="KW-0548">Nucleotidyltransferase</keyword>
<dbReference type="InterPro" id="IPR007634">
    <property type="entry name" value="RNA_pol_sigma_54_DNA-bd"/>
</dbReference>
<keyword evidence="3" id="KW-0808">Transferase</keyword>
<evidence type="ECO:0000259" key="9">
    <source>
        <dbReference type="Pfam" id="PF04552"/>
    </source>
</evidence>
<feature type="domain" description="RNA polymerase sigma factor 54 DNA-binding" evidence="9">
    <location>
        <begin position="310"/>
        <end position="467"/>
    </location>
</feature>
<evidence type="ECO:0000256" key="6">
    <source>
        <dbReference type="ARBA" id="ARBA00023082"/>
    </source>
</evidence>
<evidence type="ECO:0000256" key="7">
    <source>
        <dbReference type="ARBA" id="ARBA00023125"/>
    </source>
</evidence>
<dbReference type="PIRSF" id="PIRSF000774">
    <property type="entry name" value="RpoN"/>
    <property type="match status" value="1"/>
</dbReference>
<dbReference type="Proteomes" id="UP000011174">
    <property type="component" value="Chromosome"/>
</dbReference>
<dbReference type="Gene3D" id="1.10.10.1330">
    <property type="entry name" value="RNA polymerase sigma-54 factor, core-binding domain"/>
    <property type="match status" value="1"/>
</dbReference>
<sequence>MQNFKQKLQQKFFPQQIHLQKLIELPTLAFEERISQEIEENPLLEIEKNMNEETNSSIDDDIYELDKEDFLYDDEIQEYKTEVHVNKRSNNILPKLIKNNNVYEHLRSQLCHLKLTDEEFIVADFILGNIDEEGYLRREYHELINDIAFVIEQRVDLYKIERLVEIVQTLEPSGIGARNLRECLLIQLEHKPSSPTILAAKLIINDNFDLLCKKQYKKIKERLKLNHNELHSAINEIKCLNPKPGKMYDEVSTFDTIQIVPDFLLRIEENLLELFLNRRNTRELCITPYYIKMLRFFQENSFTNKKNIVFIKKKLEKAKWFIDAIKQRKKTLLFTMKAILNFQKEYFFSGEKQKIRPMTLKNIAEYLNMEISTVSRVVNRKYIETPFGTLLLKDLFSEKIFHSYGKEVSNIEVKYILSNLIDKEDRKSPFTDEKISLILKKKGYNVARRTIAKYREQLHIPIARLRKTLLGDYCSFPSPSINR</sequence>
<reference evidence="11 12" key="1">
    <citation type="journal article" date="2013" name="Environ. Microbiol.">
        <title>The nutrient supplying capabilities of Uzinura, an endosymbiont of armoured scale insects.</title>
        <authorList>
            <person name="Sabree Z.L."/>
            <person name="Huang C.Y."/>
            <person name="Okusu A."/>
            <person name="Moran N.A."/>
            <person name="Normark B.B."/>
        </authorList>
    </citation>
    <scope>NUCLEOTIDE SEQUENCE [LARGE SCALE GENOMIC DNA]</scope>
    <source>
        <strain evidence="11 12">ASNER</strain>
    </source>
</reference>
<dbReference type="GO" id="GO:0003677">
    <property type="term" value="F:DNA binding"/>
    <property type="evidence" value="ECO:0007669"/>
    <property type="project" value="UniProtKB-KW"/>
</dbReference>
<keyword evidence="2" id="KW-0240">DNA-directed RNA polymerase</keyword>
<dbReference type="Pfam" id="PF00309">
    <property type="entry name" value="Sigma54_AID"/>
    <property type="match status" value="1"/>
</dbReference>
<keyword evidence="6" id="KW-0731">Sigma factor</keyword>
<dbReference type="Pfam" id="PF04552">
    <property type="entry name" value="Sigma54_DBD"/>
    <property type="match status" value="1"/>
</dbReference>
<dbReference type="PANTHER" id="PTHR32248">
    <property type="entry name" value="RNA POLYMERASE SIGMA-54 FACTOR"/>
    <property type="match status" value="1"/>
</dbReference>
<dbReference type="AlphaFoldDB" id="L7VFY7"/>
<keyword evidence="5" id="KW-0805">Transcription regulation</keyword>
<accession>L7VFY7</accession>
<dbReference type="PROSITE" id="PS50044">
    <property type="entry name" value="SIGMA54_3"/>
    <property type="match status" value="1"/>
</dbReference>
<keyword evidence="8" id="KW-0804">Transcription</keyword>
<dbReference type="GO" id="GO:0016987">
    <property type="term" value="F:sigma factor activity"/>
    <property type="evidence" value="ECO:0007669"/>
    <property type="project" value="UniProtKB-KW"/>
</dbReference>
<dbReference type="EMBL" id="CP003263">
    <property type="protein sequence ID" value="AGC66870.1"/>
    <property type="molecule type" value="Genomic_DNA"/>
</dbReference>
<dbReference type="HOGENOM" id="CLU_020569_0_1_10"/>
<dbReference type="Pfam" id="PF04963">
    <property type="entry name" value="Sigma54_CBD"/>
    <property type="match status" value="1"/>
</dbReference>
<evidence type="ECO:0000259" key="10">
    <source>
        <dbReference type="Pfam" id="PF04963"/>
    </source>
</evidence>
<dbReference type="STRING" id="1133592.ASNER_104"/>
<evidence type="ECO:0000256" key="3">
    <source>
        <dbReference type="ARBA" id="ARBA00022679"/>
    </source>
</evidence>
<keyword evidence="7" id="KW-0238">DNA-binding</keyword>
<evidence type="ECO:0000256" key="4">
    <source>
        <dbReference type="ARBA" id="ARBA00022695"/>
    </source>
</evidence>
<dbReference type="PANTHER" id="PTHR32248:SF4">
    <property type="entry name" value="RNA POLYMERASE SIGMA-54 FACTOR"/>
    <property type="match status" value="1"/>
</dbReference>
<dbReference type="GO" id="GO:0001216">
    <property type="term" value="F:DNA-binding transcription activator activity"/>
    <property type="evidence" value="ECO:0007669"/>
    <property type="project" value="InterPro"/>
</dbReference>
<evidence type="ECO:0000256" key="5">
    <source>
        <dbReference type="ARBA" id="ARBA00023015"/>
    </source>
</evidence>
<dbReference type="GO" id="GO:0006352">
    <property type="term" value="P:DNA-templated transcription initiation"/>
    <property type="evidence" value="ECO:0007669"/>
    <property type="project" value="InterPro"/>
</dbReference>
<protein>
    <submittedName>
        <fullName evidence="11">RNA polymerase factor sigma-54</fullName>
    </submittedName>
</protein>
<evidence type="ECO:0000313" key="12">
    <source>
        <dbReference type="Proteomes" id="UP000011174"/>
    </source>
</evidence>
<dbReference type="PROSITE" id="PS00718">
    <property type="entry name" value="SIGMA54_2"/>
    <property type="match status" value="1"/>
</dbReference>
<keyword evidence="12" id="KW-1185">Reference proteome</keyword>
<feature type="domain" description="RNA polymerase sigma factor 54 core-binding" evidence="10">
    <location>
        <begin position="98"/>
        <end position="290"/>
    </location>
</feature>
<evidence type="ECO:0000313" key="11">
    <source>
        <dbReference type="EMBL" id="AGC66870.1"/>
    </source>
</evidence>
<dbReference type="InterPro" id="IPR000394">
    <property type="entry name" value="RNA_pol_sigma_54"/>
</dbReference>
<proteinExistence type="inferred from homology"/>
<evidence type="ECO:0000256" key="1">
    <source>
        <dbReference type="ARBA" id="ARBA00008798"/>
    </source>
</evidence>
<dbReference type="KEGG" id="udi:ASNER_104"/>
<dbReference type="GO" id="GO:0000428">
    <property type="term" value="C:DNA-directed RNA polymerase complex"/>
    <property type="evidence" value="ECO:0007669"/>
    <property type="project" value="UniProtKB-KW"/>
</dbReference>
<dbReference type="Gene3D" id="1.10.10.60">
    <property type="entry name" value="Homeodomain-like"/>
    <property type="match status" value="1"/>
</dbReference>
<name>L7VFY7_9FLAO</name>
<evidence type="ECO:0000256" key="2">
    <source>
        <dbReference type="ARBA" id="ARBA00022478"/>
    </source>
</evidence>
<dbReference type="GO" id="GO:0016779">
    <property type="term" value="F:nucleotidyltransferase activity"/>
    <property type="evidence" value="ECO:0007669"/>
    <property type="project" value="UniProtKB-KW"/>
</dbReference>
<dbReference type="InterPro" id="IPR038709">
    <property type="entry name" value="RpoN_core-bd_sf"/>
</dbReference>
<dbReference type="NCBIfam" id="TIGR02395">
    <property type="entry name" value="rpoN_sigma"/>
    <property type="match status" value="1"/>
</dbReference>
<organism evidence="11 12">
    <name type="scientific">Candidatus Uzinura diaspidicola str. ASNER</name>
    <dbReference type="NCBI Taxonomy" id="1133592"/>
    <lineage>
        <taxon>Bacteria</taxon>
        <taxon>Pseudomonadati</taxon>
        <taxon>Bacteroidota</taxon>
        <taxon>Flavobacteriia</taxon>
        <taxon>Flavobacteriales</taxon>
        <taxon>Candidatus Uzinura</taxon>
    </lineage>
</organism>